<dbReference type="Proteomes" id="UP000824533">
    <property type="component" value="Linkage Group LG16"/>
</dbReference>
<gene>
    <name evidence="1" type="ORF">K1T71_009059</name>
</gene>
<accession>A0ACC1CTD9</accession>
<dbReference type="EMBL" id="CM034402">
    <property type="protein sequence ID" value="KAJ0174918.1"/>
    <property type="molecule type" value="Genomic_DNA"/>
</dbReference>
<evidence type="ECO:0000313" key="2">
    <source>
        <dbReference type="Proteomes" id="UP000824533"/>
    </source>
</evidence>
<organism evidence="1 2">
    <name type="scientific">Dendrolimus kikuchii</name>
    <dbReference type="NCBI Taxonomy" id="765133"/>
    <lineage>
        <taxon>Eukaryota</taxon>
        <taxon>Metazoa</taxon>
        <taxon>Ecdysozoa</taxon>
        <taxon>Arthropoda</taxon>
        <taxon>Hexapoda</taxon>
        <taxon>Insecta</taxon>
        <taxon>Pterygota</taxon>
        <taxon>Neoptera</taxon>
        <taxon>Endopterygota</taxon>
        <taxon>Lepidoptera</taxon>
        <taxon>Glossata</taxon>
        <taxon>Ditrysia</taxon>
        <taxon>Bombycoidea</taxon>
        <taxon>Lasiocampidae</taxon>
        <taxon>Dendrolimus</taxon>
    </lineage>
</organism>
<keyword evidence="2" id="KW-1185">Reference proteome</keyword>
<sequence length="381" mass="40183">MHPGVVPDAGRKCTGLYSVSMLITIINNHNNTDFNNTQLTRRVARRSAEGDAPPPALQGSSDPQPRCTYAVRCHRNMYVCARLLLLAALPALVGRAGWCADGEVVSVTEAGAGGAGPAFAPRQRAAVVAAVGQAAALDCRVLRLGDKSVSWVRSRDLQILAHAGAVFTADSRVSATSGAAGAAGGASRHTLRVERLRVADGGRYECQVNTEPKMSLFFNLTVIDEPVPAVVVSALGATRVGVVAGASATLACEARYEPQPQQLPLAPIDIRWRKGKRFIDPQSSPGGVSLETERWGWRAVSRLTLARVAAADAGAYACAAGPANATLHLRLLEPDREGPMEAMQRDETGVGAGAGARLAAERWRPLLAQLLVLLLLRLLAT</sequence>
<name>A0ACC1CTD9_9NEOP</name>
<proteinExistence type="predicted"/>
<protein>
    <submittedName>
        <fullName evidence="1">Uncharacterized protein</fullName>
    </submittedName>
</protein>
<evidence type="ECO:0000313" key="1">
    <source>
        <dbReference type="EMBL" id="KAJ0174918.1"/>
    </source>
</evidence>
<comment type="caution">
    <text evidence="1">The sequence shown here is derived from an EMBL/GenBank/DDBJ whole genome shotgun (WGS) entry which is preliminary data.</text>
</comment>
<reference evidence="1 2" key="1">
    <citation type="journal article" date="2021" name="Front. Genet.">
        <title>Chromosome-Level Genome Assembly Reveals Significant Gene Expansion in the Toll and IMD Signaling Pathways of Dendrolimus kikuchii.</title>
        <authorList>
            <person name="Zhou J."/>
            <person name="Wu P."/>
            <person name="Xiong Z."/>
            <person name="Liu N."/>
            <person name="Zhao N."/>
            <person name="Ji M."/>
            <person name="Qiu Y."/>
            <person name="Yang B."/>
        </authorList>
    </citation>
    <scope>NUCLEOTIDE SEQUENCE [LARGE SCALE GENOMIC DNA]</scope>
    <source>
        <strain evidence="1">Ann1</strain>
    </source>
</reference>